<evidence type="ECO:0000256" key="2">
    <source>
        <dbReference type="ARBA" id="ARBA00022980"/>
    </source>
</evidence>
<protein>
    <recommendedName>
        <fullName evidence="5">30S ribosomal protein S9</fullName>
    </recommendedName>
</protein>
<name>A0A832XFY6_9ARCH</name>
<sequence length="138" mass="15247">MAKNADTGIISTGKKKTATARASFKEGKGNIRINSQPLEQWGSDYERGLIIEPLQIAQSYISNCDISINVAGGGRVGQAVATRTAIARGIYKWSKNNEKLRQAFLEYDNKLLAGDSRLKEACKPGRSKARARRQKSYR</sequence>
<dbReference type="Pfam" id="PF00380">
    <property type="entry name" value="Ribosomal_S9"/>
    <property type="match status" value="1"/>
</dbReference>
<dbReference type="AlphaFoldDB" id="A0A832XFY6"/>
<evidence type="ECO:0000313" key="6">
    <source>
        <dbReference type="EMBL" id="HIJ99633.1"/>
    </source>
</evidence>
<keyword evidence="3 4" id="KW-0687">Ribonucleoprotein</keyword>
<dbReference type="GO" id="GO:0003723">
    <property type="term" value="F:RNA binding"/>
    <property type="evidence" value="ECO:0007669"/>
    <property type="project" value="TreeGrafter"/>
</dbReference>
<dbReference type="InterPro" id="IPR000754">
    <property type="entry name" value="Ribosomal_uS9"/>
</dbReference>
<dbReference type="GO" id="GO:0000462">
    <property type="term" value="P:maturation of SSU-rRNA from tricistronic rRNA transcript (SSU-rRNA, 5.8S rRNA, LSU-rRNA)"/>
    <property type="evidence" value="ECO:0007669"/>
    <property type="project" value="TreeGrafter"/>
</dbReference>
<dbReference type="InterPro" id="IPR020574">
    <property type="entry name" value="Ribosomal_uS9_CS"/>
</dbReference>
<dbReference type="GO" id="GO:0003735">
    <property type="term" value="F:structural constituent of ribosome"/>
    <property type="evidence" value="ECO:0007669"/>
    <property type="project" value="InterPro"/>
</dbReference>
<dbReference type="GO" id="GO:0022627">
    <property type="term" value="C:cytosolic small ribosomal subunit"/>
    <property type="evidence" value="ECO:0007669"/>
    <property type="project" value="TreeGrafter"/>
</dbReference>
<comment type="caution">
    <text evidence="6">The sequence shown here is derived from an EMBL/GenBank/DDBJ whole genome shotgun (WGS) entry which is preliminary data.</text>
</comment>
<gene>
    <name evidence="6" type="ORF">H1011_02310</name>
</gene>
<dbReference type="NCBIfam" id="NF001749">
    <property type="entry name" value="PRK00474.1"/>
    <property type="match status" value="1"/>
</dbReference>
<dbReference type="SUPFAM" id="SSF54211">
    <property type="entry name" value="Ribosomal protein S5 domain 2-like"/>
    <property type="match status" value="1"/>
</dbReference>
<dbReference type="InterPro" id="IPR014721">
    <property type="entry name" value="Ribsml_uS5_D2-typ_fold_subgr"/>
</dbReference>
<comment type="similarity">
    <text evidence="1 4">Belongs to the universal ribosomal protein uS9 family.</text>
</comment>
<evidence type="ECO:0000256" key="4">
    <source>
        <dbReference type="RuleBase" id="RU003815"/>
    </source>
</evidence>
<dbReference type="PANTHER" id="PTHR21569">
    <property type="entry name" value="RIBOSOMAL PROTEIN S9"/>
    <property type="match status" value="1"/>
</dbReference>
<reference evidence="6 7" key="1">
    <citation type="journal article" name="Nat. Commun.">
        <title>Undinarchaeota illuminate DPANN phylogeny and the impact of gene transfer on archaeal evolution.</title>
        <authorList>
            <person name="Dombrowski N."/>
            <person name="Williams T.A."/>
            <person name="Sun J."/>
            <person name="Woodcroft B.J."/>
            <person name="Lee J.H."/>
            <person name="Minh B.Q."/>
            <person name="Rinke C."/>
            <person name="Spang A."/>
        </authorList>
    </citation>
    <scope>NUCLEOTIDE SEQUENCE [LARGE SCALE GENOMIC DNA]</scope>
    <source>
        <strain evidence="6">MAG_bin17</strain>
    </source>
</reference>
<keyword evidence="7" id="KW-1185">Reference proteome</keyword>
<evidence type="ECO:0000256" key="3">
    <source>
        <dbReference type="ARBA" id="ARBA00023274"/>
    </source>
</evidence>
<evidence type="ECO:0000256" key="5">
    <source>
        <dbReference type="RuleBase" id="RU003817"/>
    </source>
</evidence>
<proteinExistence type="inferred from homology"/>
<dbReference type="GO" id="GO:0006412">
    <property type="term" value="P:translation"/>
    <property type="evidence" value="ECO:0007669"/>
    <property type="project" value="InterPro"/>
</dbReference>
<dbReference type="Gene3D" id="3.30.230.10">
    <property type="match status" value="1"/>
</dbReference>
<evidence type="ECO:0000256" key="1">
    <source>
        <dbReference type="ARBA" id="ARBA00005251"/>
    </source>
</evidence>
<accession>A0A832XFY6</accession>
<dbReference type="PANTHER" id="PTHR21569:SF16">
    <property type="entry name" value="RIBOSOMAL PROTEIN S16"/>
    <property type="match status" value="1"/>
</dbReference>
<keyword evidence="2 4" id="KW-0689">Ribosomal protein</keyword>
<dbReference type="InterPro" id="IPR020568">
    <property type="entry name" value="Ribosomal_Su5_D2-typ_SF"/>
</dbReference>
<dbReference type="Proteomes" id="UP000604391">
    <property type="component" value="Unassembled WGS sequence"/>
</dbReference>
<evidence type="ECO:0000313" key="7">
    <source>
        <dbReference type="Proteomes" id="UP000604391"/>
    </source>
</evidence>
<organism evidence="6 7">
    <name type="scientific">Candidatus Undinarchaeum marinum</name>
    <dbReference type="NCBI Taxonomy" id="2756141"/>
    <lineage>
        <taxon>Archaea</taxon>
        <taxon>Candidatus Undinarchaeota</taxon>
        <taxon>Candidatus Undinarchaeia</taxon>
        <taxon>Candidatus Undinarchaeales</taxon>
        <taxon>Candidatus Undinarchaeaceae</taxon>
        <taxon>Candidatus Undinarchaeum</taxon>
    </lineage>
</organism>
<dbReference type="PROSITE" id="PS00360">
    <property type="entry name" value="RIBOSOMAL_S9"/>
    <property type="match status" value="1"/>
</dbReference>
<dbReference type="EMBL" id="DVAD01000014">
    <property type="protein sequence ID" value="HIJ99633.1"/>
    <property type="molecule type" value="Genomic_DNA"/>
</dbReference>